<dbReference type="PANTHER" id="PTHR30548:SF6">
    <property type="entry name" value="DEHYDRATASE SUBUNIT YJIM-RELATED"/>
    <property type="match status" value="1"/>
</dbReference>
<dbReference type="InterPro" id="IPR010327">
    <property type="entry name" value="FldB/FldC_alpha/beta"/>
</dbReference>
<organism evidence="4 5">
    <name type="scientific">Syntrophomonas zehnderi OL-4</name>
    <dbReference type="NCBI Taxonomy" id="690567"/>
    <lineage>
        <taxon>Bacteria</taxon>
        <taxon>Bacillati</taxon>
        <taxon>Bacillota</taxon>
        <taxon>Clostridia</taxon>
        <taxon>Eubacteriales</taxon>
        <taxon>Syntrophomonadaceae</taxon>
        <taxon>Syntrophomonas</taxon>
    </lineage>
</organism>
<accession>A0A0E4C8G1</accession>
<dbReference type="Gene3D" id="3.40.50.11890">
    <property type="match status" value="1"/>
</dbReference>
<keyword evidence="3" id="KW-0411">Iron-sulfur</keyword>
<name>A0A0E4C8G1_9FIRM</name>
<keyword evidence="3" id="KW-0479">Metal-binding</keyword>
<protein>
    <submittedName>
        <fullName evidence="4">2-hydroxyglutaryl-CoA dehydratase, D-component</fullName>
    </submittedName>
</protein>
<dbReference type="GO" id="GO:0016836">
    <property type="term" value="F:hydro-lyase activity"/>
    <property type="evidence" value="ECO:0007669"/>
    <property type="project" value="UniProtKB-ARBA"/>
</dbReference>
<sequence length="378" mass="42489">MSQPKVESFLNIRPDNIVKIKEAKENGTKVVGIYCTYCPEELILAAKAIPVGLCGTKEEPIAAAEETLPRNLCPLIKSSYGFAIEDTCPFFHFSDLVIGETTCDGKKKMFEIMDEIKPVYTMKLPNVQDLDSAFELWVSEMRRLRTHLEEALDVTITDDDIWAAIKTINNERKAAKNVADLNQQDPPPLTGTELLTVTWSRSFAADKVELTNMLNDFAAEVKKRPIIENGVKKPRVLLTGCPVGLGTEKIIKIVEDLGGNVVAMENCTGYKTLELQSDETLSDPIEALARKYIKIPCSCMSPNPYRLQLVERMIHDFKVDAVIDLTWQACHTYNIEAYTIQKLVRKAGVPYLQLETDYSNSDMESLKVRIEAVMEMVE</sequence>
<dbReference type="GO" id="GO:0051536">
    <property type="term" value="F:iron-sulfur cluster binding"/>
    <property type="evidence" value="ECO:0007669"/>
    <property type="project" value="UniProtKB-KW"/>
</dbReference>
<reference evidence="4 5" key="1">
    <citation type="submission" date="2015-03" db="EMBL/GenBank/DDBJ databases">
        <authorList>
            <person name="Murphy D."/>
        </authorList>
    </citation>
    <scope>NUCLEOTIDE SEQUENCE [LARGE SCALE GENOMIC DNA]</scope>
    <source>
        <strain evidence="4 5">OL-4</strain>
    </source>
</reference>
<dbReference type="RefSeq" id="WP_046496579.1">
    <property type="nucleotide sequence ID" value="NZ_CGIH01000021.1"/>
</dbReference>
<evidence type="ECO:0000256" key="2">
    <source>
        <dbReference type="ARBA" id="ARBA00005806"/>
    </source>
</evidence>
<dbReference type="STRING" id="690567.1182"/>
<comment type="similarity">
    <text evidence="2">Belongs to the FldB/FldC dehydratase alpha/beta subunit family.</text>
</comment>
<evidence type="ECO:0000313" key="4">
    <source>
        <dbReference type="EMBL" id="CFX42713.1"/>
    </source>
</evidence>
<proteinExistence type="inferred from homology"/>
<evidence type="ECO:0000313" key="5">
    <source>
        <dbReference type="Proteomes" id="UP000045545"/>
    </source>
</evidence>
<dbReference type="Gene3D" id="3.40.50.11900">
    <property type="match status" value="1"/>
</dbReference>
<evidence type="ECO:0000256" key="3">
    <source>
        <dbReference type="ARBA" id="ARBA00023014"/>
    </source>
</evidence>
<dbReference type="Gene3D" id="1.20.1270.370">
    <property type="match status" value="1"/>
</dbReference>
<gene>
    <name evidence="4" type="ORF">1182</name>
</gene>
<dbReference type="NCBIfam" id="NF040772">
    <property type="entry name" value="double_cubane"/>
    <property type="match status" value="1"/>
</dbReference>
<keyword evidence="3" id="KW-0408">Iron</keyword>
<dbReference type="AlphaFoldDB" id="A0A0E4C8G1"/>
<keyword evidence="5" id="KW-1185">Reference proteome</keyword>
<dbReference type="Proteomes" id="UP000045545">
    <property type="component" value="Unassembled WGS sequence"/>
</dbReference>
<dbReference type="OrthoDB" id="9810278at2"/>
<dbReference type="PANTHER" id="PTHR30548">
    <property type="entry name" value="2-HYDROXYGLUTARYL-COA DEHYDRATASE, D-COMPONENT-RELATED"/>
    <property type="match status" value="1"/>
</dbReference>
<dbReference type="EMBL" id="CGIH01000021">
    <property type="protein sequence ID" value="CFX42713.1"/>
    <property type="molecule type" value="Genomic_DNA"/>
</dbReference>
<evidence type="ECO:0000256" key="1">
    <source>
        <dbReference type="ARBA" id="ARBA00001966"/>
    </source>
</evidence>
<dbReference type="Pfam" id="PF06050">
    <property type="entry name" value="HGD-D"/>
    <property type="match status" value="1"/>
</dbReference>
<dbReference type="InterPro" id="IPR047678">
    <property type="entry name" value="YjiM-like"/>
</dbReference>
<comment type="cofactor">
    <cofactor evidence="1">
        <name>[4Fe-4S] cluster</name>
        <dbReference type="ChEBI" id="CHEBI:49883"/>
    </cofactor>
</comment>